<feature type="region of interest" description="Disordered" evidence="11">
    <location>
        <begin position="335"/>
        <end position="401"/>
    </location>
</feature>
<feature type="domain" description="Cyclin-like" evidence="12">
    <location>
        <begin position="86"/>
        <end position="167"/>
    </location>
</feature>
<dbReference type="GO" id="GO:0097550">
    <property type="term" value="C:transcription preinitiation complex"/>
    <property type="evidence" value="ECO:0007669"/>
    <property type="project" value="TreeGrafter"/>
</dbReference>
<dbReference type="GO" id="GO:0000995">
    <property type="term" value="F:RNA polymerase III general transcription initiation factor activity"/>
    <property type="evidence" value="ECO:0007669"/>
    <property type="project" value="TreeGrafter"/>
</dbReference>
<dbReference type="GO" id="GO:0000126">
    <property type="term" value="C:transcription factor TFIIIB complex"/>
    <property type="evidence" value="ECO:0007669"/>
    <property type="project" value="TreeGrafter"/>
</dbReference>
<dbReference type="SMART" id="SM00385">
    <property type="entry name" value="CYCLIN"/>
    <property type="match status" value="2"/>
</dbReference>
<dbReference type="InterPro" id="IPR013763">
    <property type="entry name" value="Cyclin-like_dom"/>
</dbReference>
<evidence type="ECO:0000256" key="8">
    <source>
        <dbReference type="ARBA" id="ARBA00023163"/>
    </source>
</evidence>
<dbReference type="InterPro" id="IPR013150">
    <property type="entry name" value="TFIIB_cyclin"/>
</dbReference>
<evidence type="ECO:0000256" key="6">
    <source>
        <dbReference type="ARBA" id="ARBA00023015"/>
    </source>
</evidence>
<dbReference type="Proteomes" id="UP001206595">
    <property type="component" value="Unassembled WGS sequence"/>
</dbReference>
<dbReference type="PANTHER" id="PTHR11618">
    <property type="entry name" value="TRANSCRIPTION INITIATION FACTOR IIB-RELATED"/>
    <property type="match status" value="1"/>
</dbReference>
<dbReference type="FunFam" id="1.10.472.10:FF:000007">
    <property type="entry name" value="Transcription factor IIIB 90 kDa subunit"/>
    <property type="match status" value="1"/>
</dbReference>
<dbReference type="PANTHER" id="PTHR11618:SF4">
    <property type="entry name" value="TRANSCRIPTION FACTOR IIIB 90 KDA SUBUNIT"/>
    <property type="match status" value="1"/>
</dbReference>
<evidence type="ECO:0000313" key="14">
    <source>
        <dbReference type="Proteomes" id="UP001206595"/>
    </source>
</evidence>
<feature type="region of interest" description="Disordered" evidence="11">
    <location>
        <begin position="287"/>
        <end position="313"/>
    </location>
</feature>
<dbReference type="CDD" id="cd20554">
    <property type="entry name" value="CYCLIN_TFIIIB90_rpt2"/>
    <property type="match status" value="1"/>
</dbReference>
<dbReference type="Pfam" id="PF08271">
    <property type="entry name" value="Zn_Ribbon_TF"/>
    <property type="match status" value="1"/>
</dbReference>
<dbReference type="GO" id="GO:0017025">
    <property type="term" value="F:TBP-class protein binding"/>
    <property type="evidence" value="ECO:0007669"/>
    <property type="project" value="InterPro"/>
</dbReference>
<dbReference type="InterPro" id="IPR036915">
    <property type="entry name" value="Cyclin-like_sf"/>
</dbReference>
<accession>A0AAD5EI33</accession>
<comment type="caution">
    <text evidence="13">The sequence shown here is derived from an EMBL/GenBank/DDBJ whole genome shotgun (WGS) entry which is preliminary data.</text>
</comment>
<evidence type="ECO:0000256" key="2">
    <source>
        <dbReference type="ARBA" id="ARBA00010857"/>
    </source>
</evidence>
<dbReference type="EMBL" id="MU620894">
    <property type="protein sequence ID" value="KAI8583944.1"/>
    <property type="molecule type" value="Genomic_DNA"/>
</dbReference>
<dbReference type="GO" id="GO:0005634">
    <property type="term" value="C:nucleus"/>
    <property type="evidence" value="ECO:0007669"/>
    <property type="project" value="UniProtKB-SubCell"/>
</dbReference>
<dbReference type="CDD" id="cd20553">
    <property type="entry name" value="CYCLIN_TFIIIB90_rpt1"/>
    <property type="match status" value="1"/>
</dbReference>
<dbReference type="GO" id="GO:0001006">
    <property type="term" value="F:RNA polymerase III type 3 promoter sequence-specific DNA binding"/>
    <property type="evidence" value="ECO:0007669"/>
    <property type="project" value="TreeGrafter"/>
</dbReference>
<gene>
    <name evidence="13" type="ORF">K450DRAFT_220744</name>
</gene>
<sequence>MPCVCGSVKTEHDPTRGSTYCVQCGLVLEENSIVAEVTFGETAGGKAILQGSYVSADKGRLGTTGPYGRGRSGHEGREQAMENGRRRTQHLAHALKLPERYQESAMRYYNLALNNNFTKGRRTEVVAAVCLYVVCRQEKSSQMLIDFSDLLQINVFVLGSVFLKFVQVICIKNLPLVDPSIYISRFANGLEFGEYTSRVASDAIRLVQRMDRDWIRTGRRPAGICGACLLIAARMNGFRRTVREMIYVVKVADITITKRLNEFKATPSGQLSVRDFKALWLESEADPPAFSKGRKRNKHGQLEEEAASKAEMASLPLMQDEAIVNVEAARDAQLMLPPKKRKRQSNVAAEQSEEGVDRSTANDNATTTTPDDPVEESLATADGSDKTGSTQSAKDESLDAEDNELNDEINDFMKDEAFLKAAENFKSEDFKEPFGTDLTDVDDDEIDAMLLNDEEIEIKTKVWYEFNKEYLEEQRIKMEKEIMDRKNGVYKKTGSRKKKAATGPAASPADAAKQLVASKKISRKINRTIFNELFEDEDSLATLKSRTSTPEPSMLATQKDSAYGGSQLHQTTTKGDEYAGYAVVEESGDVPTANGKAIDKSALNGIQEDDDDDDEDEAHMAEDEVVARKMRAFYDEDDDDF</sequence>
<keyword evidence="7" id="KW-0010">Activator</keyword>
<feature type="region of interest" description="Disordered" evidence="11">
    <location>
        <begin position="543"/>
        <end position="571"/>
    </location>
</feature>
<reference evidence="13" key="2">
    <citation type="journal article" date="2022" name="Proc. Natl. Acad. Sci. U.S.A.">
        <title>Diploid-dominant life cycles characterize the early evolution of Fungi.</title>
        <authorList>
            <person name="Amses K.R."/>
            <person name="Simmons D.R."/>
            <person name="Longcore J.E."/>
            <person name="Mondo S.J."/>
            <person name="Seto K."/>
            <person name="Jeronimo G.H."/>
            <person name="Bonds A.E."/>
            <person name="Quandt C.A."/>
            <person name="Davis W.J."/>
            <person name="Chang Y."/>
            <person name="Federici B.A."/>
            <person name="Kuo A."/>
            <person name="LaButti K."/>
            <person name="Pangilinan J."/>
            <person name="Andreopoulos W."/>
            <person name="Tritt A."/>
            <person name="Riley R."/>
            <person name="Hundley H."/>
            <person name="Johnson J."/>
            <person name="Lipzen A."/>
            <person name="Barry K."/>
            <person name="Lang B.F."/>
            <person name="Cuomo C.A."/>
            <person name="Buchler N.E."/>
            <person name="Grigoriev I.V."/>
            <person name="Spatafora J.W."/>
            <person name="Stajich J.E."/>
            <person name="James T.Y."/>
        </authorList>
    </citation>
    <scope>NUCLEOTIDE SEQUENCE</scope>
    <source>
        <strain evidence="13">AG</strain>
    </source>
</reference>
<evidence type="ECO:0000256" key="9">
    <source>
        <dbReference type="ARBA" id="ARBA00023242"/>
    </source>
</evidence>
<feature type="domain" description="Cyclin-like" evidence="12">
    <location>
        <begin position="181"/>
        <end position="265"/>
    </location>
</feature>
<keyword evidence="4" id="KW-0863">Zinc-finger</keyword>
<reference evidence="13" key="1">
    <citation type="submission" date="2021-06" db="EMBL/GenBank/DDBJ databases">
        <authorList>
            <consortium name="DOE Joint Genome Institute"/>
            <person name="Mondo S.J."/>
            <person name="Amses K.R."/>
            <person name="Simmons D.R."/>
            <person name="Longcore J.E."/>
            <person name="Seto K."/>
            <person name="Alves G.H."/>
            <person name="Bonds A.E."/>
            <person name="Quandt C.A."/>
            <person name="Davis W.J."/>
            <person name="Chang Y."/>
            <person name="Letcher P.M."/>
            <person name="Powell M.J."/>
            <person name="Kuo A."/>
            <person name="Labutti K."/>
            <person name="Pangilinan J."/>
            <person name="Andreopoulos W."/>
            <person name="Tritt A."/>
            <person name="Riley R."/>
            <person name="Hundley H."/>
            <person name="Johnson J."/>
            <person name="Lipzen A."/>
            <person name="Barry K."/>
            <person name="Berbee M.L."/>
            <person name="Buchler N.E."/>
            <person name="Grigoriev I.V."/>
            <person name="Spatafora J.W."/>
            <person name="Stajich J.E."/>
            <person name="James T.Y."/>
        </authorList>
    </citation>
    <scope>NUCLEOTIDE SEQUENCE</scope>
    <source>
        <strain evidence="13">AG</strain>
    </source>
</reference>
<feature type="region of interest" description="Disordered" evidence="11">
    <location>
        <begin position="590"/>
        <end position="623"/>
    </location>
</feature>
<evidence type="ECO:0000256" key="3">
    <source>
        <dbReference type="ARBA" id="ARBA00022723"/>
    </source>
</evidence>
<dbReference type="RefSeq" id="XP_051448948.1">
    <property type="nucleotide sequence ID" value="XM_051585601.1"/>
</dbReference>
<dbReference type="AlphaFoldDB" id="A0AAD5EI33"/>
<dbReference type="InterPro" id="IPR000812">
    <property type="entry name" value="TFIIB"/>
</dbReference>
<dbReference type="Pfam" id="PF00382">
    <property type="entry name" value="TFIIB"/>
    <property type="match status" value="2"/>
</dbReference>
<feature type="compositionally biased region" description="Low complexity" evidence="11">
    <location>
        <begin position="361"/>
        <end position="371"/>
    </location>
</feature>
<evidence type="ECO:0000256" key="7">
    <source>
        <dbReference type="ARBA" id="ARBA00023159"/>
    </source>
</evidence>
<dbReference type="Gene3D" id="1.10.472.10">
    <property type="entry name" value="Cyclin-like"/>
    <property type="match status" value="2"/>
</dbReference>
<comment type="subcellular location">
    <subcellularLocation>
        <location evidence="1">Nucleus</location>
    </subcellularLocation>
</comment>
<keyword evidence="14" id="KW-1185">Reference proteome</keyword>
<dbReference type="Pfam" id="PF07741">
    <property type="entry name" value="BRF1"/>
    <property type="match status" value="1"/>
</dbReference>
<evidence type="ECO:0000256" key="4">
    <source>
        <dbReference type="ARBA" id="ARBA00022771"/>
    </source>
</evidence>
<dbReference type="GO" id="GO:0070897">
    <property type="term" value="P:transcription preinitiation complex assembly"/>
    <property type="evidence" value="ECO:0007669"/>
    <property type="project" value="InterPro"/>
</dbReference>
<dbReference type="SUPFAM" id="SSF47954">
    <property type="entry name" value="Cyclin-like"/>
    <property type="match status" value="2"/>
</dbReference>
<evidence type="ECO:0000256" key="1">
    <source>
        <dbReference type="ARBA" id="ARBA00004123"/>
    </source>
</evidence>
<organism evidence="13 14">
    <name type="scientific">Umbelopsis ramanniana AG</name>
    <dbReference type="NCBI Taxonomy" id="1314678"/>
    <lineage>
        <taxon>Eukaryota</taxon>
        <taxon>Fungi</taxon>
        <taxon>Fungi incertae sedis</taxon>
        <taxon>Mucoromycota</taxon>
        <taxon>Mucoromycotina</taxon>
        <taxon>Umbelopsidomycetes</taxon>
        <taxon>Umbelopsidales</taxon>
        <taxon>Umbelopsidaceae</taxon>
        <taxon>Umbelopsis</taxon>
    </lineage>
</organism>
<keyword evidence="3" id="KW-0479">Metal-binding</keyword>
<evidence type="ECO:0000256" key="10">
    <source>
        <dbReference type="ARBA" id="ARBA00031009"/>
    </source>
</evidence>
<dbReference type="InterPro" id="IPR011665">
    <property type="entry name" value="BRF1_TBP-bd_dom"/>
</dbReference>
<proteinExistence type="inferred from homology"/>
<dbReference type="FunFam" id="1.10.472.10:FF:000002">
    <property type="entry name" value="Transcription factor IIIB 90 kDa subunit"/>
    <property type="match status" value="1"/>
</dbReference>
<protein>
    <recommendedName>
        <fullName evidence="10">B-related factor 1</fullName>
    </recommendedName>
</protein>
<keyword evidence="5" id="KW-0862">Zinc</keyword>
<evidence type="ECO:0000313" key="13">
    <source>
        <dbReference type="EMBL" id="KAI8583944.1"/>
    </source>
</evidence>
<name>A0AAD5EI33_UMBRA</name>
<feature type="compositionally biased region" description="Acidic residues" evidence="11">
    <location>
        <begin position="607"/>
        <end position="617"/>
    </location>
</feature>
<dbReference type="PRINTS" id="PR00685">
    <property type="entry name" value="TIFACTORIIB"/>
</dbReference>
<dbReference type="Gene3D" id="1.20.5.650">
    <property type="entry name" value="Single helix bin"/>
    <property type="match status" value="1"/>
</dbReference>
<dbReference type="SUPFAM" id="SSF57783">
    <property type="entry name" value="Zinc beta-ribbon"/>
    <property type="match status" value="1"/>
</dbReference>
<evidence type="ECO:0000256" key="5">
    <source>
        <dbReference type="ARBA" id="ARBA00022833"/>
    </source>
</evidence>
<keyword evidence="9" id="KW-0539">Nucleus</keyword>
<evidence type="ECO:0000259" key="12">
    <source>
        <dbReference type="SMART" id="SM00385"/>
    </source>
</evidence>
<dbReference type="InterPro" id="IPR013137">
    <property type="entry name" value="Znf_TFIIB"/>
</dbReference>
<comment type="similarity">
    <text evidence="2">Belongs to the TFIIB family.</text>
</comment>
<dbReference type="GeneID" id="75910949"/>
<evidence type="ECO:0000256" key="11">
    <source>
        <dbReference type="SAM" id="MobiDB-lite"/>
    </source>
</evidence>
<keyword evidence="6" id="KW-0805">Transcription regulation</keyword>
<keyword evidence="8" id="KW-0804">Transcription</keyword>
<dbReference type="GO" id="GO:0008270">
    <property type="term" value="F:zinc ion binding"/>
    <property type="evidence" value="ECO:0007669"/>
    <property type="project" value="UniProtKB-KW"/>
</dbReference>
<dbReference type="GO" id="GO:0006384">
    <property type="term" value="P:transcription initiation at RNA polymerase III promoter"/>
    <property type="evidence" value="ECO:0007669"/>
    <property type="project" value="UniProtKB-ARBA"/>
</dbReference>
<feature type="compositionally biased region" description="Polar residues" evidence="11">
    <location>
        <begin position="543"/>
        <end position="560"/>
    </location>
</feature>
<feature type="region of interest" description="Disordered" evidence="11">
    <location>
        <begin position="489"/>
        <end position="509"/>
    </location>
</feature>